<dbReference type="Gene3D" id="3.40.50.720">
    <property type="entry name" value="NAD(P)-binding Rossmann-like Domain"/>
    <property type="match status" value="1"/>
</dbReference>
<organism evidence="3 4">
    <name type="scientific">Paenibacillus sepulcri</name>
    <dbReference type="NCBI Taxonomy" id="359917"/>
    <lineage>
        <taxon>Bacteria</taxon>
        <taxon>Bacillati</taxon>
        <taxon>Bacillota</taxon>
        <taxon>Bacilli</taxon>
        <taxon>Bacillales</taxon>
        <taxon>Paenibacillaceae</taxon>
        <taxon>Paenibacillus</taxon>
    </lineage>
</organism>
<dbReference type="SUPFAM" id="SSF51735">
    <property type="entry name" value="NAD(P)-binding Rossmann-fold domains"/>
    <property type="match status" value="1"/>
</dbReference>
<gene>
    <name evidence="3" type="ORF">K0U00_38925</name>
</gene>
<reference evidence="3 4" key="1">
    <citation type="submission" date="2021-07" db="EMBL/GenBank/DDBJ databases">
        <title>Paenibacillus radiodurans sp. nov., isolated from the southeastern edge of Tengger Desert.</title>
        <authorList>
            <person name="Zhang G."/>
        </authorList>
    </citation>
    <scope>NUCLEOTIDE SEQUENCE [LARGE SCALE GENOMIC DNA]</scope>
    <source>
        <strain evidence="3 4">CCM 7311</strain>
    </source>
</reference>
<dbReference type="EMBL" id="JAHZIK010001988">
    <property type="protein sequence ID" value="MBW7460053.1"/>
    <property type="molecule type" value="Genomic_DNA"/>
</dbReference>
<dbReference type="PANTHER" id="PTHR14097">
    <property type="entry name" value="OXIDOREDUCTASE HTATIP2"/>
    <property type="match status" value="1"/>
</dbReference>
<comment type="caution">
    <text evidence="3">The sequence shown here is derived from an EMBL/GenBank/DDBJ whole genome shotgun (WGS) entry which is preliminary data.</text>
</comment>
<dbReference type="PANTHER" id="PTHR14097:SF8">
    <property type="entry name" value="NAD(P)-BINDING DOMAIN-CONTAINING PROTEIN"/>
    <property type="match status" value="1"/>
</dbReference>
<keyword evidence="4" id="KW-1185">Reference proteome</keyword>
<evidence type="ECO:0000313" key="3">
    <source>
        <dbReference type="EMBL" id="MBW7460053.1"/>
    </source>
</evidence>
<feature type="domain" description="NAD-dependent epimerase/dehydratase" evidence="2">
    <location>
        <begin position="1"/>
        <end position="109"/>
    </location>
</feature>
<dbReference type="Proteomes" id="UP001519887">
    <property type="component" value="Unassembled WGS sequence"/>
</dbReference>
<protein>
    <submittedName>
        <fullName evidence="3">NAD-dependent epimerase/dehydratase family protein</fullName>
    </submittedName>
</protein>
<sequence>MTGATGFVGGEVLKQALEDSSITGIMTLTRRPLGVTHPKLEDVILQDFLDYSRIKASLKADACIWCLGVSQTAVSREEYIKITFDYAVMAARAMFSENPHMRFCFLSGSRADQEEKSRVLYGRIKGRTERELGGLSPNVYHFRPAFIRHTSRTFTAHPISRRISIC</sequence>
<proteinExistence type="predicted"/>
<dbReference type="InterPro" id="IPR001509">
    <property type="entry name" value="Epimerase_deHydtase"/>
</dbReference>
<evidence type="ECO:0000259" key="2">
    <source>
        <dbReference type="Pfam" id="PF01370"/>
    </source>
</evidence>
<evidence type="ECO:0000313" key="4">
    <source>
        <dbReference type="Proteomes" id="UP001519887"/>
    </source>
</evidence>
<dbReference type="Pfam" id="PF01370">
    <property type="entry name" value="Epimerase"/>
    <property type="match status" value="1"/>
</dbReference>
<evidence type="ECO:0000256" key="1">
    <source>
        <dbReference type="ARBA" id="ARBA00004370"/>
    </source>
</evidence>
<accession>A0ABS7CGM8</accession>
<name>A0ABS7CGM8_9BACL</name>
<dbReference type="InterPro" id="IPR036291">
    <property type="entry name" value="NAD(P)-bd_dom_sf"/>
</dbReference>
<comment type="subcellular location">
    <subcellularLocation>
        <location evidence="1">Membrane</location>
    </subcellularLocation>
</comment>